<evidence type="ECO:0000313" key="3">
    <source>
        <dbReference type="EMBL" id="ALU32097.1"/>
    </source>
</evidence>
<dbReference type="GeneID" id="14550781"/>
<evidence type="ECO:0000256" key="1">
    <source>
        <dbReference type="SAM" id="Phobius"/>
    </source>
</evidence>
<gene>
    <name evidence="2" type="ORF">ATY89_05020</name>
    <name evidence="3" type="ORF">ATZ20_08045</name>
</gene>
<feature type="transmembrane region" description="Helical" evidence="1">
    <location>
        <begin position="40"/>
        <end position="66"/>
    </location>
</feature>
<keyword evidence="1" id="KW-0812">Transmembrane</keyword>
<keyword evidence="1" id="KW-0472">Membrane</keyword>
<evidence type="ECO:0000313" key="2">
    <source>
        <dbReference type="EMBL" id="ALU29368.1"/>
    </source>
</evidence>
<dbReference type="EMBL" id="CP013694">
    <property type="protein sequence ID" value="ALU29368.1"/>
    <property type="molecule type" value="Genomic_DNA"/>
</dbReference>
<name>A0A0U3GLZ9_9CREN</name>
<dbReference type="Proteomes" id="UP000065473">
    <property type="component" value="Chromosome"/>
</dbReference>
<sequence>MKLVIFALLSLLFTFIDVRIGIEAIRVIYGQIVYELATSIPFLLLYSVIVYTVEFLLVFSIGQMTLRIIKRLKKSSN</sequence>
<dbReference type="OrthoDB" id="375198at2157"/>
<proteinExistence type="predicted"/>
<dbReference type="OMA" id="KWIIIGM"/>
<dbReference type="RefSeq" id="WP_011277170.1">
    <property type="nucleotide sequence ID" value="NZ_BHWZ01000001.1"/>
</dbReference>
<dbReference type="EMBL" id="CP013695">
    <property type="protein sequence ID" value="ALU32097.1"/>
    <property type="molecule type" value="Genomic_DNA"/>
</dbReference>
<accession>A0A0U3GLZ9</accession>
<dbReference type="AlphaFoldDB" id="A0A0U3GLZ9"/>
<dbReference type="Proteomes" id="UP000060043">
    <property type="component" value="Chromosome"/>
</dbReference>
<reference evidence="4 5" key="1">
    <citation type="submission" date="2015-12" db="EMBL/GenBank/DDBJ databases">
        <title>A stable core within a dynamic pangenome in Sulfolobus acidocaldarius.</title>
        <authorList>
            <person name="Anderson R."/>
            <person name="Kouris A."/>
            <person name="Seward C."/>
            <person name="Campbell K."/>
            <person name="Whitaker R."/>
        </authorList>
    </citation>
    <scope>NUCLEOTIDE SEQUENCE [LARGE SCALE GENOMIC DNA]</scope>
    <source>
        <strain evidence="2 5">GG12-C01-09</strain>
        <strain evidence="3 4">NG05B_CO5_07</strain>
    </source>
</reference>
<protein>
    <submittedName>
        <fullName evidence="2">Uncharacterized protein</fullName>
    </submittedName>
</protein>
<keyword evidence="1" id="KW-1133">Transmembrane helix</keyword>
<evidence type="ECO:0000313" key="5">
    <source>
        <dbReference type="Proteomes" id="UP000065473"/>
    </source>
</evidence>
<evidence type="ECO:0000313" key="4">
    <source>
        <dbReference type="Proteomes" id="UP000060043"/>
    </source>
</evidence>
<dbReference type="STRING" id="1435377.SUSAZ_01275"/>
<dbReference type="PaxDb" id="1435377-SUSAZ_01275"/>
<organism evidence="2 5">
    <name type="scientific">Sulfolobus acidocaldarius</name>
    <dbReference type="NCBI Taxonomy" id="2285"/>
    <lineage>
        <taxon>Archaea</taxon>
        <taxon>Thermoproteota</taxon>
        <taxon>Thermoprotei</taxon>
        <taxon>Sulfolobales</taxon>
        <taxon>Sulfolobaceae</taxon>
        <taxon>Sulfolobus</taxon>
    </lineage>
</organism>